<proteinExistence type="predicted"/>
<organism evidence="2">
    <name type="scientific">hydrothermal vent metagenome</name>
    <dbReference type="NCBI Taxonomy" id="652676"/>
    <lineage>
        <taxon>unclassified sequences</taxon>
        <taxon>metagenomes</taxon>
        <taxon>ecological metagenomes</taxon>
    </lineage>
</organism>
<dbReference type="InterPro" id="IPR012340">
    <property type="entry name" value="NA-bd_OB-fold"/>
</dbReference>
<feature type="region of interest" description="Disordered" evidence="1">
    <location>
        <begin position="91"/>
        <end position="120"/>
    </location>
</feature>
<dbReference type="InterPro" id="IPR021474">
    <property type="entry name" value="DUF3127"/>
</dbReference>
<evidence type="ECO:0000256" key="1">
    <source>
        <dbReference type="SAM" id="MobiDB-lite"/>
    </source>
</evidence>
<dbReference type="Pfam" id="PF11325">
    <property type="entry name" value="DUF3127"/>
    <property type="match status" value="1"/>
</dbReference>
<gene>
    <name evidence="2" type="ORF">MNBD_BACTEROID07-1868</name>
</gene>
<evidence type="ECO:0000313" key="2">
    <source>
        <dbReference type="EMBL" id="VAW27788.1"/>
    </source>
</evidence>
<protein>
    <recommendedName>
        <fullName evidence="3">DUF3127 domain-containing protein</fullName>
    </recommendedName>
</protein>
<dbReference type="AlphaFoldDB" id="A0A3B0UBG2"/>
<dbReference type="Gene3D" id="2.40.50.140">
    <property type="entry name" value="Nucleic acid-binding proteins"/>
    <property type="match status" value="1"/>
</dbReference>
<evidence type="ECO:0008006" key="3">
    <source>
        <dbReference type="Google" id="ProtNLM"/>
    </source>
</evidence>
<name>A0A3B0UBG2_9ZZZZ</name>
<accession>A0A3B0UBG2</accession>
<sequence>MSVELKGRMIKKLPVVNGESRNGNKWEKQEFVIETEEQYPKKVCISVWGDRVRELEKFQEGDMVVASVNIESREYNERWYTDIRAWRLQREETGNLPPLPPEAQSDDSAMMDDPAGDLPF</sequence>
<dbReference type="EMBL" id="UOET01000158">
    <property type="protein sequence ID" value="VAW27788.1"/>
    <property type="molecule type" value="Genomic_DNA"/>
</dbReference>
<reference evidence="2" key="1">
    <citation type="submission" date="2018-06" db="EMBL/GenBank/DDBJ databases">
        <authorList>
            <person name="Zhirakovskaya E."/>
        </authorList>
    </citation>
    <scope>NUCLEOTIDE SEQUENCE</scope>
</reference>